<comment type="subcellular location">
    <subcellularLocation>
        <location evidence="1">Cytoplasm</location>
        <location evidence="1">Cytoplasmic ribonucleoprotein granule</location>
    </subcellularLocation>
</comment>
<accession>A0A8T2PGY8</accession>
<keyword evidence="4" id="KW-0479">Metal-binding</keyword>
<dbReference type="InterPro" id="IPR027377">
    <property type="entry name" value="ZAR1/RTP1-5-like_Znf-3CxxC"/>
</dbReference>
<evidence type="ECO:0000259" key="12">
    <source>
        <dbReference type="SMART" id="SM01328"/>
    </source>
</evidence>
<comment type="similarity">
    <text evidence="10">Belongs to the ZAR1 family.</text>
</comment>
<dbReference type="PANTHER" id="PTHR31054:SF5">
    <property type="entry name" value="PROTEIN ZAR1-LIKE"/>
    <property type="match status" value="1"/>
</dbReference>
<keyword evidence="8" id="KW-0694">RNA-binding</keyword>
<dbReference type="SMART" id="SM01328">
    <property type="entry name" value="zf-3CxxC"/>
    <property type="match status" value="1"/>
</dbReference>
<dbReference type="Pfam" id="PF13695">
    <property type="entry name" value="Zn_ribbon_3CxxC"/>
    <property type="match status" value="1"/>
</dbReference>
<evidence type="ECO:0000313" key="13">
    <source>
        <dbReference type="EMBL" id="KAG9351805.1"/>
    </source>
</evidence>
<evidence type="ECO:0000256" key="7">
    <source>
        <dbReference type="ARBA" id="ARBA00022833"/>
    </source>
</evidence>
<dbReference type="GO" id="GO:0048477">
    <property type="term" value="P:oogenesis"/>
    <property type="evidence" value="ECO:0007669"/>
    <property type="project" value="UniProtKB-KW"/>
</dbReference>
<evidence type="ECO:0000313" key="14">
    <source>
        <dbReference type="Proteomes" id="UP000824540"/>
    </source>
</evidence>
<keyword evidence="6" id="KW-0221">Differentiation</keyword>
<name>A0A8T2PGY8_9TELE</name>
<evidence type="ECO:0000256" key="9">
    <source>
        <dbReference type="ARBA" id="ARBA00022943"/>
    </source>
</evidence>
<feature type="domain" description="3CxxC-type" evidence="12">
    <location>
        <begin position="233"/>
        <end position="318"/>
    </location>
</feature>
<dbReference type="GO" id="GO:0036464">
    <property type="term" value="C:cytoplasmic ribonucleoprotein granule"/>
    <property type="evidence" value="ECO:0007669"/>
    <property type="project" value="UniProtKB-SubCell"/>
</dbReference>
<dbReference type="PANTHER" id="PTHR31054">
    <property type="entry name" value="ZYGOTE ARREST PROTEIN 1-LIKE ISOFORM X1"/>
    <property type="match status" value="1"/>
</dbReference>
<dbReference type="Proteomes" id="UP000824540">
    <property type="component" value="Unassembled WGS sequence"/>
</dbReference>
<evidence type="ECO:0000256" key="8">
    <source>
        <dbReference type="ARBA" id="ARBA00022884"/>
    </source>
</evidence>
<evidence type="ECO:0000256" key="4">
    <source>
        <dbReference type="ARBA" id="ARBA00022723"/>
    </source>
</evidence>
<comment type="function">
    <text evidence="11">mRNA-binding protein required for maternal mRNA storage, translation and degradation during oocyte maturation. Probably promotes formation of some phase-separated membraneless compartment that stores maternal mRNAs in oocytes: acts by undergoing liquid-liquid phase separation upon binding to maternal mRNAs. Binds to the 3'-UTR of maternal mRNAs, inhibiting their translation.</text>
</comment>
<sequence length="321" mass="37583">MEGFIFSPYNYNGYPGCGPYNHGSQKPKHQNWTKKSNLYVAPEAVDYLDFYKRAQLRAILSQVNPNLTPRLRKANTKEFGVQVNPKVDAVVQCSLGPKTLFYRERKWFPTKSPTTSPVSKNTFIPGTPVNNVRFSRPIAIYSPVFDRRFFTLRDNEDHSISRDHEDEEQDRGEEDVDCEVKAQKVEDKAKDDDSCKDVNDTPSPVSRKFNFQFSMHTILTMMPSYNVFQFLEQKYGFFHCSKCNIRWESAYVWCISGTNKVYFKQLCRKCQMCFNPYRVESIQCQDCGQTRCSCERKQRHINMKRPHRQDLCGRCRGKRLS</sequence>
<evidence type="ECO:0000256" key="5">
    <source>
        <dbReference type="ARBA" id="ARBA00022771"/>
    </source>
</evidence>
<evidence type="ECO:0000256" key="6">
    <source>
        <dbReference type="ARBA" id="ARBA00022782"/>
    </source>
</evidence>
<dbReference type="GO" id="GO:0003729">
    <property type="term" value="F:mRNA binding"/>
    <property type="evidence" value="ECO:0007669"/>
    <property type="project" value="UniProtKB-ARBA"/>
</dbReference>
<evidence type="ECO:0000256" key="2">
    <source>
        <dbReference type="ARBA" id="ARBA00022473"/>
    </source>
</evidence>
<dbReference type="AlphaFoldDB" id="A0A8T2PGY8"/>
<evidence type="ECO:0000256" key="3">
    <source>
        <dbReference type="ARBA" id="ARBA00022490"/>
    </source>
</evidence>
<keyword evidence="14" id="KW-1185">Reference proteome</keyword>
<dbReference type="GO" id="GO:0008270">
    <property type="term" value="F:zinc ion binding"/>
    <property type="evidence" value="ECO:0007669"/>
    <property type="project" value="UniProtKB-KW"/>
</dbReference>
<keyword evidence="2" id="KW-0217">Developmental protein</keyword>
<proteinExistence type="inferred from homology"/>
<keyword evidence="5" id="KW-0863">Zinc-finger</keyword>
<comment type="caution">
    <text evidence="13">The sequence shown here is derived from an EMBL/GenBank/DDBJ whole genome shotgun (WGS) entry which is preliminary data.</text>
</comment>
<evidence type="ECO:0000256" key="10">
    <source>
        <dbReference type="ARBA" id="ARBA00034699"/>
    </source>
</evidence>
<dbReference type="GO" id="GO:0017148">
    <property type="term" value="P:negative regulation of translation"/>
    <property type="evidence" value="ECO:0007669"/>
    <property type="project" value="UniProtKB-ARBA"/>
</dbReference>
<gene>
    <name evidence="13" type="ORF">JZ751_023056</name>
</gene>
<evidence type="ECO:0000256" key="1">
    <source>
        <dbReference type="ARBA" id="ARBA00004331"/>
    </source>
</evidence>
<keyword evidence="7" id="KW-0862">Zinc</keyword>
<keyword evidence="3" id="KW-0963">Cytoplasm</keyword>
<feature type="non-terminal residue" evidence="13">
    <location>
        <position position="321"/>
    </location>
</feature>
<dbReference type="InterPro" id="IPR026775">
    <property type="entry name" value="Zar1"/>
</dbReference>
<dbReference type="EMBL" id="JAFBMS010000006">
    <property type="protein sequence ID" value="KAG9351805.1"/>
    <property type="molecule type" value="Genomic_DNA"/>
</dbReference>
<protein>
    <recommendedName>
        <fullName evidence="12">3CxxC-type domain-containing protein</fullName>
    </recommendedName>
</protein>
<reference evidence="13" key="1">
    <citation type="thesis" date="2021" institute="BYU ScholarsArchive" country="Provo, UT, USA">
        <title>Applications of and Algorithms for Genome Assembly and Genomic Analyses with an Emphasis on Marine Teleosts.</title>
        <authorList>
            <person name="Pickett B.D."/>
        </authorList>
    </citation>
    <scope>NUCLEOTIDE SEQUENCE</scope>
    <source>
        <strain evidence="13">HI-2016</strain>
    </source>
</reference>
<organism evidence="13 14">
    <name type="scientific">Albula glossodonta</name>
    <name type="common">roundjaw bonefish</name>
    <dbReference type="NCBI Taxonomy" id="121402"/>
    <lineage>
        <taxon>Eukaryota</taxon>
        <taxon>Metazoa</taxon>
        <taxon>Chordata</taxon>
        <taxon>Craniata</taxon>
        <taxon>Vertebrata</taxon>
        <taxon>Euteleostomi</taxon>
        <taxon>Actinopterygii</taxon>
        <taxon>Neopterygii</taxon>
        <taxon>Teleostei</taxon>
        <taxon>Albuliformes</taxon>
        <taxon>Albulidae</taxon>
        <taxon>Albula</taxon>
    </lineage>
</organism>
<keyword evidence="9" id="KW-0896">Oogenesis</keyword>
<evidence type="ECO:0000256" key="11">
    <source>
        <dbReference type="ARBA" id="ARBA00049576"/>
    </source>
</evidence>
<dbReference type="GO" id="GO:0006412">
    <property type="term" value="P:translation"/>
    <property type="evidence" value="ECO:0007669"/>
    <property type="project" value="TreeGrafter"/>
</dbReference>
<dbReference type="OrthoDB" id="9885288at2759"/>